<dbReference type="InterPro" id="IPR027304">
    <property type="entry name" value="Trigger_fact/SurA_dom_sf"/>
</dbReference>
<dbReference type="Pfam" id="PF13616">
    <property type="entry name" value="Rotamase_3"/>
    <property type="match status" value="1"/>
</dbReference>
<dbReference type="GO" id="GO:0030288">
    <property type="term" value="C:outer membrane-bounded periplasmic space"/>
    <property type="evidence" value="ECO:0007669"/>
    <property type="project" value="InterPro"/>
</dbReference>
<dbReference type="EMBL" id="QOPC01000003">
    <property type="protein sequence ID" value="RCL39452.1"/>
    <property type="molecule type" value="Genomic_DNA"/>
</dbReference>
<dbReference type="EC" id="5.2.1.8" evidence="7"/>
<keyword evidence="1 7" id="KW-0732">Signal</keyword>
<evidence type="ECO:0000256" key="1">
    <source>
        <dbReference type="ARBA" id="ARBA00022729"/>
    </source>
</evidence>
<dbReference type="InterPro" id="IPR050280">
    <property type="entry name" value="OMP_Chaperone_SurA"/>
</dbReference>
<keyword evidence="3 7" id="KW-0574">Periplasm</keyword>
<dbReference type="Gene3D" id="1.10.4030.10">
    <property type="entry name" value="Porin chaperone SurA, peptide-binding domain"/>
    <property type="match status" value="1"/>
</dbReference>
<evidence type="ECO:0000256" key="7">
    <source>
        <dbReference type="HAMAP-Rule" id="MF_01183"/>
    </source>
</evidence>
<dbReference type="SUPFAM" id="SSF109998">
    <property type="entry name" value="Triger factor/SurA peptide-binding domain-like"/>
    <property type="match status" value="1"/>
</dbReference>
<gene>
    <name evidence="7" type="primary">surA</name>
    <name evidence="9" type="ORF">DBW98_00985</name>
</gene>
<dbReference type="GO" id="GO:0043165">
    <property type="term" value="P:Gram-negative-bacterium-type cell outer membrane assembly"/>
    <property type="evidence" value="ECO:0007669"/>
    <property type="project" value="InterPro"/>
</dbReference>
<dbReference type="Pfam" id="PF00639">
    <property type="entry name" value="Rotamase"/>
    <property type="match status" value="1"/>
</dbReference>
<keyword evidence="4 7" id="KW-0697">Rotamase</keyword>
<dbReference type="PANTHER" id="PTHR47637">
    <property type="entry name" value="CHAPERONE SURA"/>
    <property type="match status" value="1"/>
</dbReference>
<sequence length="416" mass="47472">MKKYLYIALVMLPIFQVDAKIEILDRVAIIVEDGVVLESQVNKMMGNIRKRYKEQGAALPPKEILLEQVHERLIVEELQLQMGRQAGIRIGDGELNQTFENIAESNGMSLNEFIETFEAEANGESYEELRSQVRNEMIIQRVQRGKVGREINITEQELDGFLATEGAIKELSPELFILQILVSNQNKADALLEKLNSGSDFRMLAKENSISNNASSGGEMGWRNLTDLPSLFVAALKNKKKGYISPTLKSGSGYYILMLQDKRGDLVRFEDQWNVRHILMMTTKLRDETFTKKELEEVRARALAGEDFDLLAKEFSEDPGSASRGGDLDWISLGKTAPRFEKMMLESPLNEISPVFESEFGYHFLEVLDKRTEDLTEEVIKDRAYGILFSRKYDEQLENTLRTSRAEAFVEFKELD</sequence>
<dbReference type="InterPro" id="IPR015391">
    <property type="entry name" value="SurA_N"/>
</dbReference>
<dbReference type="InterPro" id="IPR000297">
    <property type="entry name" value="PPIase_PpiC"/>
</dbReference>
<keyword evidence="2 7" id="KW-0677">Repeat</keyword>
<evidence type="ECO:0000256" key="4">
    <source>
        <dbReference type="ARBA" id="ARBA00023110"/>
    </source>
</evidence>
<evidence type="ECO:0000313" key="10">
    <source>
        <dbReference type="Proteomes" id="UP000253032"/>
    </source>
</evidence>
<keyword evidence="5 7" id="KW-0143">Chaperone</keyword>
<dbReference type="SUPFAM" id="SSF54534">
    <property type="entry name" value="FKBP-like"/>
    <property type="match status" value="2"/>
</dbReference>
<keyword evidence="6 7" id="KW-0413">Isomerase</keyword>
<proteinExistence type="inferred from homology"/>
<comment type="domain">
    <text evidence="7">The PPIase activity resides only in the second parvulin domain. The N-terminal region and the C-terminal tail are necessary and sufficient for the chaperone activity of SurA. The PPIase activity is dispensable for SurA to function as a chaperone. The N-terminal region and the C-terminal tail are also required for porin recognition.</text>
</comment>
<name>A0A368BRJ4_9GAMM</name>
<dbReference type="Proteomes" id="UP000253032">
    <property type="component" value="Unassembled WGS sequence"/>
</dbReference>
<comment type="function">
    <text evidence="7">Chaperone involved in the correct folding and assembly of outer membrane proteins. Recognizes specific patterns of aromatic residues and the orientation of their side chains, which are found more frequently in integral outer membrane proteins. May act in both early periplasmic and late outer membrane-associated steps of protein maturation.</text>
</comment>
<protein>
    <recommendedName>
        <fullName evidence="7">Chaperone SurA</fullName>
    </recommendedName>
    <alternativeName>
        <fullName evidence="7">Peptidyl-prolyl cis-trans isomerase SurA</fullName>
        <shortName evidence="7">PPIase SurA</shortName>
        <ecNumber evidence="7">5.2.1.8</ecNumber>
    </alternativeName>
    <alternativeName>
        <fullName evidence="7">Rotamase SurA</fullName>
    </alternativeName>
</protein>
<dbReference type="AlphaFoldDB" id="A0A368BRJ4"/>
<feature type="domain" description="PpiC" evidence="8">
    <location>
        <begin position="172"/>
        <end position="261"/>
    </location>
</feature>
<accession>A0A368BRJ4</accession>
<dbReference type="InterPro" id="IPR046357">
    <property type="entry name" value="PPIase_dom_sf"/>
</dbReference>
<dbReference type="GO" id="GO:0042277">
    <property type="term" value="F:peptide binding"/>
    <property type="evidence" value="ECO:0007669"/>
    <property type="project" value="InterPro"/>
</dbReference>
<evidence type="ECO:0000256" key="2">
    <source>
        <dbReference type="ARBA" id="ARBA00022737"/>
    </source>
</evidence>
<comment type="catalytic activity">
    <reaction evidence="7">
        <text>[protein]-peptidylproline (omega=180) = [protein]-peptidylproline (omega=0)</text>
        <dbReference type="Rhea" id="RHEA:16237"/>
        <dbReference type="Rhea" id="RHEA-COMP:10747"/>
        <dbReference type="Rhea" id="RHEA-COMP:10748"/>
        <dbReference type="ChEBI" id="CHEBI:83833"/>
        <dbReference type="ChEBI" id="CHEBI:83834"/>
        <dbReference type="EC" id="5.2.1.8"/>
    </reaction>
</comment>
<feature type="domain" description="PpiC" evidence="8">
    <location>
        <begin position="270"/>
        <end position="369"/>
    </location>
</feature>
<evidence type="ECO:0000256" key="6">
    <source>
        <dbReference type="ARBA" id="ARBA00023235"/>
    </source>
</evidence>
<evidence type="ECO:0000313" key="9">
    <source>
        <dbReference type="EMBL" id="RCL39452.1"/>
    </source>
</evidence>
<dbReference type="GO" id="GO:0006457">
    <property type="term" value="P:protein folding"/>
    <property type="evidence" value="ECO:0007669"/>
    <property type="project" value="UniProtKB-UniRule"/>
</dbReference>
<dbReference type="PROSITE" id="PS50198">
    <property type="entry name" value="PPIC_PPIASE_2"/>
    <property type="match status" value="2"/>
</dbReference>
<reference evidence="9 10" key="1">
    <citation type="journal article" date="2018" name="Microbiome">
        <title>Fine metagenomic profile of the Mediterranean stratified and mixed water columns revealed by assembly and recruitment.</title>
        <authorList>
            <person name="Haro-Moreno J.M."/>
            <person name="Lopez-Perez M."/>
            <person name="De La Torre J.R."/>
            <person name="Picazo A."/>
            <person name="Camacho A."/>
            <person name="Rodriguez-Valera F."/>
        </authorList>
    </citation>
    <scope>NUCLEOTIDE SEQUENCE [LARGE SCALE GENOMIC DNA]</scope>
    <source>
        <strain evidence="9">MED-G84</strain>
    </source>
</reference>
<dbReference type="GO" id="GO:0003755">
    <property type="term" value="F:peptidyl-prolyl cis-trans isomerase activity"/>
    <property type="evidence" value="ECO:0007669"/>
    <property type="project" value="UniProtKB-UniRule"/>
</dbReference>
<dbReference type="InterPro" id="IPR023034">
    <property type="entry name" value="PPIase_SurA"/>
</dbReference>
<evidence type="ECO:0000256" key="5">
    <source>
        <dbReference type="ARBA" id="ARBA00023186"/>
    </source>
</evidence>
<comment type="caution">
    <text evidence="9">The sequence shown here is derived from an EMBL/GenBank/DDBJ whole genome shotgun (WGS) entry which is preliminary data.</text>
</comment>
<dbReference type="GO" id="GO:0050821">
    <property type="term" value="P:protein stabilization"/>
    <property type="evidence" value="ECO:0007669"/>
    <property type="project" value="InterPro"/>
</dbReference>
<evidence type="ECO:0000259" key="8">
    <source>
        <dbReference type="PROSITE" id="PS50198"/>
    </source>
</evidence>
<dbReference type="GO" id="GO:0051082">
    <property type="term" value="F:unfolded protein binding"/>
    <property type="evidence" value="ECO:0007669"/>
    <property type="project" value="UniProtKB-UniRule"/>
</dbReference>
<dbReference type="PANTHER" id="PTHR47637:SF1">
    <property type="entry name" value="CHAPERONE SURA"/>
    <property type="match status" value="1"/>
</dbReference>
<dbReference type="HAMAP" id="MF_01183">
    <property type="entry name" value="Chaperone_SurA"/>
    <property type="match status" value="1"/>
</dbReference>
<organism evidence="9 10">
    <name type="scientific">SAR86 cluster bacterium</name>
    <dbReference type="NCBI Taxonomy" id="2030880"/>
    <lineage>
        <taxon>Bacteria</taxon>
        <taxon>Pseudomonadati</taxon>
        <taxon>Pseudomonadota</taxon>
        <taxon>Gammaproteobacteria</taxon>
        <taxon>SAR86 cluster</taxon>
    </lineage>
</organism>
<comment type="subcellular location">
    <subcellularLocation>
        <location evidence="7">Periplasm</location>
    </subcellularLocation>
    <text evidence="7">Is capable of associating with the outer membrane.</text>
</comment>
<evidence type="ECO:0000256" key="3">
    <source>
        <dbReference type="ARBA" id="ARBA00022764"/>
    </source>
</evidence>
<dbReference type="Pfam" id="PF09312">
    <property type="entry name" value="SurA_N"/>
    <property type="match status" value="1"/>
</dbReference>
<dbReference type="Gene3D" id="3.10.50.40">
    <property type="match status" value="2"/>
</dbReference>